<evidence type="ECO:0000256" key="1">
    <source>
        <dbReference type="PROSITE-ProRule" id="PRU00176"/>
    </source>
</evidence>
<feature type="compositionally biased region" description="Low complexity" evidence="4">
    <location>
        <begin position="445"/>
        <end position="459"/>
    </location>
</feature>
<proteinExistence type="predicted"/>
<feature type="domain" description="RRM" evidence="5">
    <location>
        <begin position="363"/>
        <end position="435"/>
    </location>
</feature>
<evidence type="ECO:0000259" key="5">
    <source>
        <dbReference type="PROSITE" id="PS50102"/>
    </source>
</evidence>
<keyword evidence="8" id="KW-1185">Reference proteome</keyword>
<dbReference type="InterPro" id="IPR019734">
    <property type="entry name" value="TPR_rpt"/>
</dbReference>
<dbReference type="EMBL" id="AHAT01003994">
    <property type="status" value="NOT_ANNOTATED_CDS"/>
    <property type="molecule type" value="Genomic_DNA"/>
</dbReference>
<accession>W5MRB4</accession>
<dbReference type="InterPro" id="IPR012677">
    <property type="entry name" value="Nucleotide-bd_a/b_plait_sf"/>
</dbReference>
<dbReference type="SUPFAM" id="SSF48452">
    <property type="entry name" value="TPR-like"/>
    <property type="match status" value="1"/>
</dbReference>
<dbReference type="Gene3D" id="3.30.70.330">
    <property type="match status" value="1"/>
</dbReference>
<feature type="compositionally biased region" description="Basic residues" evidence="4">
    <location>
        <begin position="64"/>
        <end position="85"/>
    </location>
</feature>
<dbReference type="Proteomes" id="UP000018468">
    <property type="component" value="Linkage group LG5"/>
</dbReference>
<dbReference type="InterPro" id="IPR011990">
    <property type="entry name" value="TPR-like_helical_dom_sf"/>
</dbReference>
<keyword evidence="3" id="KW-0863">Zinc-finger</keyword>
<feature type="domain" description="C3H1-type" evidence="6">
    <location>
        <begin position="469"/>
        <end position="496"/>
    </location>
</feature>
<dbReference type="GeneID" id="102685519"/>
<evidence type="ECO:0000256" key="2">
    <source>
        <dbReference type="PROSITE-ProRule" id="PRU00339"/>
    </source>
</evidence>
<dbReference type="RefSeq" id="XP_069045149.1">
    <property type="nucleotide sequence ID" value="XM_069189048.1"/>
</dbReference>
<evidence type="ECO:0000313" key="7">
    <source>
        <dbReference type="Ensembl" id="ENSLOCP00000010923.1"/>
    </source>
</evidence>
<protein>
    <submittedName>
        <fullName evidence="7">Zgc:123010</fullName>
    </submittedName>
</protein>
<sequence>MVALMRFTKDIRRLLGIGSDGSSEQTKEKMEYGGVGPQRRPGNEAIIQDGLSPEEVLSEEERARRRAERRRAKRKRQKERKKLEKIKKNEGNGQGEDEEGCEDSEEESESEEDQGEMVELVSRSRGKSVPPLAASGNKNNHQPRPSPCEEEPEWDVSSAFVANAASHIRKKPGRRSKENKENEAGTRQVKCTDAVAKRSTSLAEKGIKLVQRGQYSHAIDMFTEAIKHNPKDHRFFGNRSYCFDRLEQYPSALSDAERSIQLAADWPKGYFRKGRALLGMKRYNEAECALEEVLRLDQDCEDAVNELLACRVLQLMELGFTEQQSVQLLDKFTTVQAVLAFFQTGKVSGEFDTLLDQPESQCASLWVGNVTTDLKEKHLRDIFKSYGEIESIRVLHERFCAFVNFKLAPMAARAMEELQGVEIENTRLVIRYPERRPQRAPPSPQRSAPSVSLSSSQPVTTAGSRRRNPVNGDECYYWRTTGCHFGDKCHYKHIPGQRGRDRRPWQP</sequence>
<reference evidence="7" key="3">
    <citation type="submission" date="2025-09" db="UniProtKB">
        <authorList>
            <consortium name="Ensembl"/>
        </authorList>
    </citation>
    <scope>IDENTIFICATION</scope>
</reference>
<reference evidence="7" key="2">
    <citation type="submission" date="2025-08" db="UniProtKB">
        <authorList>
            <consortium name="Ensembl"/>
        </authorList>
    </citation>
    <scope>IDENTIFICATION</scope>
</reference>
<dbReference type="Gene3D" id="1.25.40.10">
    <property type="entry name" value="Tetratricopeptide repeat domain"/>
    <property type="match status" value="1"/>
</dbReference>
<dbReference type="Pfam" id="PF13181">
    <property type="entry name" value="TPR_8"/>
    <property type="match status" value="1"/>
</dbReference>
<keyword evidence="2" id="KW-0802">TPR repeat</keyword>
<dbReference type="Bgee" id="ENSLOCG00000008967">
    <property type="expression patterns" value="Expressed in camera-type eye and 12 other cell types or tissues"/>
</dbReference>
<dbReference type="PANTHER" id="PTHR47678:SF2">
    <property type="entry name" value="TETRATRICOPEPTIDE REPEAT PROTEIN 31 ISOFORM X1"/>
    <property type="match status" value="1"/>
</dbReference>
<feature type="region of interest" description="Disordered" evidence="4">
    <location>
        <begin position="12"/>
        <end position="154"/>
    </location>
</feature>
<feature type="region of interest" description="Disordered" evidence="4">
    <location>
        <begin position="166"/>
        <end position="188"/>
    </location>
</feature>
<feature type="compositionally biased region" description="Basic and acidic residues" evidence="4">
    <location>
        <begin position="175"/>
        <end position="184"/>
    </location>
</feature>
<dbReference type="eggNOG" id="KOG0153">
    <property type="taxonomic scope" value="Eukaryota"/>
</dbReference>
<dbReference type="PROSITE" id="PS50005">
    <property type="entry name" value="TPR"/>
    <property type="match status" value="1"/>
</dbReference>
<keyword evidence="3" id="KW-0479">Metal-binding</keyword>
<dbReference type="InterPro" id="IPR000571">
    <property type="entry name" value="Znf_CCCH"/>
</dbReference>
<reference evidence="8" key="1">
    <citation type="submission" date="2011-12" db="EMBL/GenBank/DDBJ databases">
        <title>The Draft Genome of Lepisosteus oculatus.</title>
        <authorList>
            <consortium name="The Broad Institute Genome Assembly &amp; Analysis Group"/>
            <consortium name="Computational R&amp;D Group"/>
            <consortium name="and Sequencing Platform"/>
            <person name="Di Palma F."/>
            <person name="Alfoldi J."/>
            <person name="Johnson J."/>
            <person name="Berlin A."/>
            <person name="Gnerre S."/>
            <person name="Jaffe D."/>
            <person name="MacCallum I."/>
            <person name="Young S."/>
            <person name="Walker B.J."/>
            <person name="Lander E.S."/>
            <person name="Lindblad-Toh K."/>
        </authorList>
    </citation>
    <scope>NUCLEOTIDE SEQUENCE [LARGE SCALE GENOMIC DNA]</scope>
</reference>
<name>W5MRB4_LEPOC</name>
<dbReference type="EMBL" id="AHAT01003993">
    <property type="status" value="NOT_ANNOTATED_CDS"/>
    <property type="molecule type" value="Genomic_DNA"/>
</dbReference>
<dbReference type="PROSITE" id="PS50102">
    <property type="entry name" value="RRM"/>
    <property type="match status" value="1"/>
</dbReference>
<feature type="zinc finger region" description="C3H1-type" evidence="3">
    <location>
        <begin position="469"/>
        <end position="496"/>
    </location>
</feature>
<dbReference type="SMART" id="SM00028">
    <property type="entry name" value="TPR"/>
    <property type="match status" value="3"/>
</dbReference>
<dbReference type="SMART" id="SM00360">
    <property type="entry name" value="RRM"/>
    <property type="match status" value="1"/>
</dbReference>
<dbReference type="CDD" id="cd00590">
    <property type="entry name" value="RRM_SF"/>
    <property type="match status" value="1"/>
</dbReference>
<dbReference type="SUPFAM" id="SSF54928">
    <property type="entry name" value="RNA-binding domain, RBD"/>
    <property type="match status" value="1"/>
</dbReference>
<dbReference type="GO" id="GO:0003723">
    <property type="term" value="F:RNA binding"/>
    <property type="evidence" value="ECO:0007669"/>
    <property type="project" value="UniProtKB-UniRule"/>
</dbReference>
<dbReference type="GeneTree" id="ENSGT00940000161036"/>
<dbReference type="Ensembl" id="ENSLOCT00000010939.1">
    <property type="protein sequence ID" value="ENSLOCP00000010923.1"/>
    <property type="gene ID" value="ENSLOCG00000008967.1"/>
</dbReference>
<evidence type="ECO:0000313" key="8">
    <source>
        <dbReference type="Proteomes" id="UP000018468"/>
    </source>
</evidence>
<evidence type="ECO:0000256" key="4">
    <source>
        <dbReference type="SAM" id="MobiDB-lite"/>
    </source>
</evidence>
<dbReference type="InterPro" id="IPR000504">
    <property type="entry name" value="RRM_dom"/>
</dbReference>
<keyword evidence="3" id="KW-0862">Zinc</keyword>
<feature type="repeat" description="TPR" evidence="2">
    <location>
        <begin position="199"/>
        <end position="232"/>
    </location>
</feature>
<feature type="compositionally biased region" description="Acidic residues" evidence="4">
    <location>
        <begin position="95"/>
        <end position="116"/>
    </location>
</feature>
<dbReference type="eggNOG" id="KOG0548">
    <property type="taxonomic scope" value="Eukaryota"/>
</dbReference>
<keyword evidence="1" id="KW-0694">RNA-binding</keyword>
<dbReference type="OMA" id="KLNGHCI"/>
<dbReference type="AlphaFoldDB" id="W5MRB4"/>
<feature type="region of interest" description="Disordered" evidence="4">
    <location>
        <begin position="432"/>
        <end position="468"/>
    </location>
</feature>
<dbReference type="STRING" id="7918.ENSLOCP00000010923"/>
<dbReference type="PROSITE" id="PS50103">
    <property type="entry name" value="ZF_C3H1"/>
    <property type="match status" value="1"/>
</dbReference>
<evidence type="ECO:0000256" key="3">
    <source>
        <dbReference type="PROSITE-ProRule" id="PRU00723"/>
    </source>
</evidence>
<dbReference type="InParanoid" id="W5MRB4"/>
<dbReference type="InterPro" id="IPR035979">
    <property type="entry name" value="RBD_domain_sf"/>
</dbReference>
<dbReference type="HOGENOM" id="CLU_028191_0_0_1"/>
<dbReference type="GO" id="GO:0008270">
    <property type="term" value="F:zinc ion binding"/>
    <property type="evidence" value="ECO:0007669"/>
    <property type="project" value="UniProtKB-KW"/>
</dbReference>
<dbReference type="PANTHER" id="PTHR47678">
    <property type="entry name" value="TETRATRICOPEPTIDE REPEAT PROTEIN 31"/>
    <property type="match status" value="1"/>
</dbReference>
<evidence type="ECO:0000259" key="6">
    <source>
        <dbReference type="PROSITE" id="PS50103"/>
    </source>
</evidence>
<dbReference type="Pfam" id="PF00076">
    <property type="entry name" value="RRM_1"/>
    <property type="match status" value="1"/>
</dbReference>
<organism evidence="7 8">
    <name type="scientific">Lepisosteus oculatus</name>
    <name type="common">Spotted gar</name>
    <dbReference type="NCBI Taxonomy" id="7918"/>
    <lineage>
        <taxon>Eukaryota</taxon>
        <taxon>Metazoa</taxon>
        <taxon>Chordata</taxon>
        <taxon>Craniata</taxon>
        <taxon>Vertebrata</taxon>
        <taxon>Euteleostomi</taxon>
        <taxon>Actinopterygii</taxon>
        <taxon>Neopterygii</taxon>
        <taxon>Holostei</taxon>
        <taxon>Semionotiformes</taxon>
        <taxon>Lepisosteidae</taxon>
        <taxon>Lepisosteus</taxon>
    </lineage>
</organism>